<accession>A0A239AGI4</accession>
<keyword evidence="2" id="KW-1185">Reference proteome</keyword>
<organism evidence="1 2">
    <name type="scientific">Dokdonia pacifica</name>
    <dbReference type="NCBI Taxonomy" id="1627892"/>
    <lineage>
        <taxon>Bacteria</taxon>
        <taxon>Pseudomonadati</taxon>
        <taxon>Bacteroidota</taxon>
        <taxon>Flavobacteriia</taxon>
        <taxon>Flavobacteriales</taxon>
        <taxon>Flavobacteriaceae</taxon>
        <taxon>Dokdonia</taxon>
    </lineage>
</organism>
<protein>
    <submittedName>
        <fullName evidence="1">Uncharacterized protein</fullName>
    </submittedName>
</protein>
<evidence type="ECO:0000313" key="1">
    <source>
        <dbReference type="EMBL" id="SNR94757.1"/>
    </source>
</evidence>
<evidence type="ECO:0000313" key="2">
    <source>
        <dbReference type="Proteomes" id="UP000198379"/>
    </source>
</evidence>
<dbReference type="Proteomes" id="UP000198379">
    <property type="component" value="Unassembled WGS sequence"/>
</dbReference>
<dbReference type="EMBL" id="FZNY01000004">
    <property type="protein sequence ID" value="SNR94757.1"/>
    <property type="molecule type" value="Genomic_DNA"/>
</dbReference>
<sequence>MTITTFVKGLSFFNFISWVRKIFFIINPVNTNEIMIHITQRIPFMLIRLSKIEIVTNP</sequence>
<gene>
    <name evidence="1" type="ORF">SAMN06265376_104422</name>
</gene>
<name>A0A239AGI4_9FLAO</name>
<reference evidence="1 2" key="1">
    <citation type="submission" date="2017-06" db="EMBL/GenBank/DDBJ databases">
        <authorList>
            <person name="Kim H.J."/>
            <person name="Triplett B.A."/>
        </authorList>
    </citation>
    <scope>NUCLEOTIDE SEQUENCE [LARGE SCALE GENOMIC DNA]</scope>
    <source>
        <strain evidence="1 2">DSM 25597</strain>
    </source>
</reference>
<dbReference type="AlphaFoldDB" id="A0A239AGI4"/>
<proteinExistence type="predicted"/>